<feature type="region of interest" description="Disordered" evidence="12">
    <location>
        <begin position="85"/>
        <end position="127"/>
    </location>
</feature>
<dbReference type="NCBIfam" id="NF004309">
    <property type="entry name" value="PRK05704.1"/>
    <property type="match status" value="1"/>
</dbReference>
<dbReference type="Proteomes" id="UP000007509">
    <property type="component" value="Unassembled WGS sequence"/>
</dbReference>
<evidence type="ECO:0000256" key="3">
    <source>
        <dbReference type="ARBA" id="ARBA00007317"/>
    </source>
</evidence>
<keyword evidence="9 11" id="KW-0012">Acyltransferase</keyword>
<dbReference type="SUPFAM" id="SSF52777">
    <property type="entry name" value="CoA-dependent acyltransferases"/>
    <property type="match status" value="1"/>
</dbReference>
<dbReference type="NCBIfam" id="TIGR01347">
    <property type="entry name" value="sucB"/>
    <property type="match status" value="1"/>
</dbReference>
<dbReference type="Gene3D" id="4.10.320.10">
    <property type="entry name" value="E3-binding domain"/>
    <property type="match status" value="1"/>
</dbReference>
<dbReference type="PROSITE" id="PS50968">
    <property type="entry name" value="BIOTINYL_LIPOYL"/>
    <property type="match status" value="1"/>
</dbReference>
<evidence type="ECO:0000313" key="16">
    <source>
        <dbReference type="Proteomes" id="UP000007509"/>
    </source>
</evidence>
<dbReference type="InterPro" id="IPR036625">
    <property type="entry name" value="E3-bd_dom_sf"/>
</dbReference>
<dbReference type="CDD" id="cd06849">
    <property type="entry name" value="lipoyl_domain"/>
    <property type="match status" value="1"/>
</dbReference>
<proteinExistence type="inferred from homology"/>
<evidence type="ECO:0000256" key="12">
    <source>
        <dbReference type="SAM" id="MobiDB-lite"/>
    </source>
</evidence>
<comment type="cofactor">
    <cofactor evidence="11">
        <name>(R)-lipoate</name>
        <dbReference type="ChEBI" id="CHEBI:83088"/>
    </cofactor>
    <text evidence="11">Binds 1 lipoyl cofactor covalently.</text>
</comment>
<keyword evidence="7 11" id="KW-0808">Transferase</keyword>
<dbReference type="GO" id="GO:0005829">
    <property type="term" value="C:cytosol"/>
    <property type="evidence" value="ECO:0007669"/>
    <property type="project" value="TreeGrafter"/>
</dbReference>
<dbReference type="InterPro" id="IPR006255">
    <property type="entry name" value="SucB"/>
</dbReference>
<evidence type="ECO:0000256" key="9">
    <source>
        <dbReference type="ARBA" id="ARBA00023315"/>
    </source>
</evidence>
<dbReference type="GO" id="GO:0045252">
    <property type="term" value="C:oxoglutarate dehydrogenase complex"/>
    <property type="evidence" value="ECO:0007669"/>
    <property type="project" value="UniProtKB-UniRule"/>
</dbReference>
<dbReference type="SUPFAM" id="SSF47005">
    <property type="entry name" value="Peripheral subunit-binding domain of 2-oxo acid dehydrogenase complex"/>
    <property type="match status" value="1"/>
</dbReference>
<dbReference type="OrthoDB" id="9805770at2"/>
<keyword evidence="8 11" id="KW-0450">Lipoyl</keyword>
<dbReference type="Pfam" id="PF00198">
    <property type="entry name" value="2-oxoacid_dh"/>
    <property type="match status" value="1"/>
</dbReference>
<dbReference type="RefSeq" id="WP_007844697.1">
    <property type="nucleotide sequence ID" value="NZ_AKJY01000054.1"/>
</dbReference>
<sequence>MSILEMKVPSPGESITEVEIATWLVKDGDYVEKDQPIAEVDSDKATLELPAEQSGVITLKAEEGDVVQVGQVVCLIDMDAARPEGAAAPAAEAPKQEEAPKAAEPVKQEAPKPAAQPAAAATQTYATGAPSPAAKKILDEKGIEAAQVSGSGRDGRITKTDAELAAVPALGGSPFTATGARSTTTTKLSVLRRKIAQRLVSVKNETAMLTTFNEVDMSEIFRLRKQYKEEFAQKHGVGLGFMSFFTKAVTRALQMYPDVNASIDGDFKINYDFCDISIAVSGPKGLMVPVLRNAENMSFSGIEANIKDLATKVRDGKITVDEMTGGTFTITNGGTFGSMMSTPIINPPQSAILGMHNIIQRPVAVDGQVVIRPMMYVAMSYDHRIIDGKESVGFLVAVKEGIDNPVEVLMGGDERKGLGL</sequence>
<evidence type="ECO:0000256" key="7">
    <source>
        <dbReference type="ARBA" id="ARBA00022679"/>
    </source>
</evidence>
<dbReference type="PATRIC" id="fig|1144316.3.peg.2808"/>
<dbReference type="PANTHER" id="PTHR43416:SF5">
    <property type="entry name" value="DIHYDROLIPOYLLYSINE-RESIDUE SUCCINYLTRANSFERASE COMPONENT OF 2-OXOGLUTARATE DEHYDROGENASE COMPLEX, MITOCHONDRIAL"/>
    <property type="match status" value="1"/>
</dbReference>
<comment type="function">
    <text evidence="1 11">E2 component of the 2-oxoglutarate dehydrogenase (OGDH) complex which catalyzes the second step in the conversion of 2-oxoglutarate to succinyl-CoA and CO(2).</text>
</comment>
<dbReference type="PROSITE" id="PS51826">
    <property type="entry name" value="PSBD"/>
    <property type="match status" value="1"/>
</dbReference>
<dbReference type="AlphaFoldDB" id="J3CFN2"/>
<dbReference type="InterPro" id="IPR004167">
    <property type="entry name" value="PSBD"/>
</dbReference>
<dbReference type="EMBL" id="AKJY01000054">
    <property type="protein sequence ID" value="EJL70456.1"/>
    <property type="molecule type" value="Genomic_DNA"/>
</dbReference>
<name>J3CFN2_9FLAO</name>
<evidence type="ECO:0000256" key="10">
    <source>
        <dbReference type="ARBA" id="ARBA00052761"/>
    </source>
</evidence>
<accession>J3CFN2</accession>
<dbReference type="Pfam" id="PF02817">
    <property type="entry name" value="E3_binding"/>
    <property type="match status" value="1"/>
</dbReference>
<comment type="similarity">
    <text evidence="3 11">Belongs to the 2-oxoacid dehydrogenase family.</text>
</comment>
<reference evidence="15 16" key="1">
    <citation type="journal article" date="2012" name="J. Bacteriol.">
        <title>Twenty-one genome sequences from Pseudomonas species and 19 genome sequences from diverse bacteria isolated from the rhizosphere and endosphere of Populus deltoides.</title>
        <authorList>
            <person name="Brown S.D."/>
            <person name="Utturkar S.M."/>
            <person name="Klingeman D.M."/>
            <person name="Johnson C.M."/>
            <person name="Martin S.L."/>
            <person name="Land M.L."/>
            <person name="Lu T.Y."/>
            <person name="Schadt C.W."/>
            <person name="Doktycz M.J."/>
            <person name="Pelletier D.A."/>
        </authorList>
    </citation>
    <scope>NUCLEOTIDE SEQUENCE [LARGE SCALE GENOMIC DNA]</scope>
    <source>
        <strain evidence="15 16">CF314</strain>
    </source>
</reference>
<evidence type="ECO:0000256" key="11">
    <source>
        <dbReference type="RuleBase" id="RU361138"/>
    </source>
</evidence>
<dbReference type="SUPFAM" id="SSF51230">
    <property type="entry name" value="Single hybrid motif"/>
    <property type="match status" value="1"/>
</dbReference>
<evidence type="ECO:0000256" key="8">
    <source>
        <dbReference type="ARBA" id="ARBA00022823"/>
    </source>
</evidence>
<evidence type="ECO:0000256" key="2">
    <source>
        <dbReference type="ARBA" id="ARBA00005145"/>
    </source>
</evidence>
<protein>
    <recommendedName>
        <fullName evidence="5 11">Dihydrolipoyllysine-residue succinyltransferase component of 2-oxoglutarate dehydrogenase complex</fullName>
        <ecNumber evidence="4 11">2.3.1.61</ecNumber>
    </recommendedName>
    <alternativeName>
        <fullName evidence="11">2-oxoglutarate dehydrogenase complex component E2</fullName>
    </alternativeName>
</protein>
<keyword evidence="16" id="KW-1185">Reference proteome</keyword>
<evidence type="ECO:0000313" key="15">
    <source>
        <dbReference type="EMBL" id="EJL70456.1"/>
    </source>
</evidence>
<feature type="domain" description="Lipoyl-binding" evidence="13">
    <location>
        <begin position="3"/>
        <end position="77"/>
    </location>
</feature>
<organism evidence="15 16">
    <name type="scientific">Chryseobacterium populi</name>
    <dbReference type="NCBI Taxonomy" id="1144316"/>
    <lineage>
        <taxon>Bacteria</taxon>
        <taxon>Pseudomonadati</taxon>
        <taxon>Bacteroidota</taxon>
        <taxon>Flavobacteriia</taxon>
        <taxon>Flavobacteriales</taxon>
        <taxon>Weeksellaceae</taxon>
        <taxon>Chryseobacterium group</taxon>
        <taxon>Chryseobacterium</taxon>
    </lineage>
</organism>
<dbReference type="InterPro" id="IPR011053">
    <property type="entry name" value="Single_hybrid_motif"/>
</dbReference>
<dbReference type="Pfam" id="PF00364">
    <property type="entry name" value="Biotin_lipoyl"/>
    <property type="match status" value="1"/>
</dbReference>
<dbReference type="UniPathway" id="UPA00868">
    <property type="reaction ID" value="UER00840"/>
</dbReference>
<evidence type="ECO:0000259" key="14">
    <source>
        <dbReference type="PROSITE" id="PS51826"/>
    </source>
</evidence>
<gene>
    <name evidence="15" type="ORF">PMI13_02791</name>
</gene>
<dbReference type="InterPro" id="IPR050537">
    <property type="entry name" value="2-oxoacid_dehydrogenase"/>
</dbReference>
<feature type="domain" description="Peripheral subunit-binding (PSBD)" evidence="14">
    <location>
        <begin position="129"/>
        <end position="166"/>
    </location>
</feature>
<dbReference type="GO" id="GO:0006099">
    <property type="term" value="P:tricarboxylic acid cycle"/>
    <property type="evidence" value="ECO:0007669"/>
    <property type="project" value="UniProtKB-UniRule"/>
</dbReference>
<evidence type="ECO:0000256" key="6">
    <source>
        <dbReference type="ARBA" id="ARBA00022532"/>
    </source>
</evidence>
<evidence type="ECO:0000259" key="13">
    <source>
        <dbReference type="PROSITE" id="PS50968"/>
    </source>
</evidence>
<evidence type="ECO:0000256" key="4">
    <source>
        <dbReference type="ARBA" id="ARBA00012945"/>
    </source>
</evidence>
<comment type="catalytic activity">
    <reaction evidence="10 11">
        <text>N(6)-[(R)-dihydrolipoyl]-L-lysyl-[protein] + succinyl-CoA = N(6)-[(R)-S(8)-succinyldihydrolipoyl]-L-lysyl-[protein] + CoA</text>
        <dbReference type="Rhea" id="RHEA:15213"/>
        <dbReference type="Rhea" id="RHEA-COMP:10475"/>
        <dbReference type="Rhea" id="RHEA-COMP:20092"/>
        <dbReference type="ChEBI" id="CHEBI:57287"/>
        <dbReference type="ChEBI" id="CHEBI:57292"/>
        <dbReference type="ChEBI" id="CHEBI:83100"/>
        <dbReference type="ChEBI" id="CHEBI:83120"/>
        <dbReference type="EC" id="2.3.1.61"/>
    </reaction>
</comment>
<evidence type="ECO:0000256" key="5">
    <source>
        <dbReference type="ARBA" id="ARBA00019511"/>
    </source>
</evidence>
<dbReference type="GO" id="GO:0004149">
    <property type="term" value="F:dihydrolipoyllysine-residue succinyltransferase activity"/>
    <property type="evidence" value="ECO:0007669"/>
    <property type="project" value="UniProtKB-UniRule"/>
</dbReference>
<comment type="pathway">
    <text evidence="2 11">Amino-acid degradation; L-lysine degradation via saccharopine pathway; glutaryl-CoA from L-lysine: step 6/6.</text>
</comment>
<feature type="compositionally biased region" description="Basic and acidic residues" evidence="12">
    <location>
        <begin position="94"/>
        <end position="110"/>
    </location>
</feature>
<dbReference type="InterPro" id="IPR023213">
    <property type="entry name" value="CAT-like_dom_sf"/>
</dbReference>
<evidence type="ECO:0000256" key="1">
    <source>
        <dbReference type="ARBA" id="ARBA00004052"/>
    </source>
</evidence>
<dbReference type="GO" id="GO:0033512">
    <property type="term" value="P:L-lysine catabolic process to acetyl-CoA via saccharopine"/>
    <property type="evidence" value="ECO:0007669"/>
    <property type="project" value="UniProtKB-UniRule"/>
</dbReference>
<keyword evidence="6 11" id="KW-0816">Tricarboxylic acid cycle</keyword>
<dbReference type="Gene3D" id="2.40.50.100">
    <property type="match status" value="1"/>
</dbReference>
<dbReference type="PANTHER" id="PTHR43416">
    <property type="entry name" value="DIHYDROLIPOYLLYSINE-RESIDUE SUCCINYLTRANSFERASE COMPONENT OF 2-OXOGLUTARATE DEHYDROGENASE COMPLEX, MITOCHONDRIAL-RELATED"/>
    <property type="match status" value="1"/>
</dbReference>
<comment type="caution">
    <text evidence="15">The sequence shown here is derived from an EMBL/GenBank/DDBJ whole genome shotgun (WGS) entry which is preliminary data.</text>
</comment>
<dbReference type="InterPro" id="IPR001078">
    <property type="entry name" value="2-oxoacid_DH_actylTfrase"/>
</dbReference>
<feature type="compositionally biased region" description="Low complexity" evidence="12">
    <location>
        <begin position="111"/>
        <end position="127"/>
    </location>
</feature>
<dbReference type="Gene3D" id="3.30.559.10">
    <property type="entry name" value="Chloramphenicol acetyltransferase-like domain"/>
    <property type="match status" value="1"/>
</dbReference>
<dbReference type="EC" id="2.3.1.61" evidence="4 11"/>
<dbReference type="InterPro" id="IPR000089">
    <property type="entry name" value="Biotin_lipoyl"/>
</dbReference>